<feature type="compositionally biased region" description="Basic and acidic residues" evidence="2">
    <location>
        <begin position="293"/>
        <end position="308"/>
    </location>
</feature>
<evidence type="ECO:0000256" key="2">
    <source>
        <dbReference type="SAM" id="MobiDB-lite"/>
    </source>
</evidence>
<dbReference type="GO" id="GO:0005773">
    <property type="term" value="C:vacuole"/>
    <property type="evidence" value="ECO:0007669"/>
    <property type="project" value="UniProtKB-ARBA"/>
</dbReference>
<dbReference type="InterPro" id="IPR035969">
    <property type="entry name" value="Rab-GAP_TBC_sf"/>
</dbReference>
<dbReference type="GO" id="GO:0031410">
    <property type="term" value="C:cytoplasmic vesicle"/>
    <property type="evidence" value="ECO:0007669"/>
    <property type="project" value="UniProtKB-ARBA"/>
</dbReference>
<evidence type="ECO:0000256" key="1">
    <source>
        <dbReference type="SAM" id="Coils"/>
    </source>
</evidence>
<dbReference type="InterPro" id="IPR050302">
    <property type="entry name" value="Rab_GAP_TBC_domain"/>
</dbReference>
<sequence>METPEENGAPFDMNEDKDGGTALQPCFSVKERSVPRLLGVVAAPEAGKVHIYVTGISRNVNKDAAVQPPSHGGERVWGLTQKCLPAQLTGGCVISGVCGDLNGFTESFGGEEATVVSLDGEGVEGATGASCPAVLLGPVSTETRRLGQVKEEDPPGSGATSAPPESADRVASADCRSTSAPSAARQRRGCPRITAASSCPDVSMPNGASDLAHSDHSDVFSSPASAEAELLHPAFHPGGAARERSVQDHSGVEPEDRPQCVTNQSGTSACLRPVAKRPDPTGEAGAPAAASEGSRDRPASEPSFRENEVNFSPQTFPRRPNSLRTNPNLAVSLSCDATPLSPDEEDSFYFGGEGYSDLRTLQDAGRRQSAPDQMPDLSGPAGCSDIQVMPKKFGIADFFTRSLFSRKSKESKVPSHNATGWRLFGRAAAREGPQDEEEQVMGRDADLPSCPAVALTGGGRRRNLEFEPLSTTALILEDRPANLPAKSVEETLRHKMEYEEMVAGAKRREVKEAQRKKRQMKERHRREESISSAMVVWNAEILPHWDVMYVPVAALPRHMGNRVFICACVCVHACRKGTRRVRELWWQGLPPSVRGRVWSLAIGNELNITAELYEIFLSRAKEKWRSYSETSSVNDSESGRTPPRLLPARLAPDAACLLPAEAASVADRESSLDLIKLDISRTFPSLFIFQKGGPYHDLLHSVLGAYTCYRPDIGYVQGMSFIAAVLILNLEEAEAFITFANLLNKPCQMAFFRVDHELMLKYFGAFEIFFQENLPQLFSHFQSNSLTPDLYLIDWIFTLYSKSLPLDVACRVWDVFCRDGEESLFRTALGILRLFEEVLLQMDFIHIAQFLSRLPDDLQSHTLFAAMANTQMVSRNRRWVQVG</sequence>
<dbReference type="Gene3D" id="1.10.472.80">
    <property type="entry name" value="Ypt/Rab-GAP domain of gyp1p, domain 3"/>
    <property type="match status" value="1"/>
</dbReference>
<dbReference type="AlphaFoldDB" id="Q4RGZ6"/>
<feature type="region of interest" description="Disordered" evidence="2">
    <location>
        <begin position="1"/>
        <end position="22"/>
    </location>
</feature>
<name>Q4RGZ6_TETNG</name>
<reference evidence="4" key="2">
    <citation type="submission" date="2004-02" db="EMBL/GenBank/DDBJ databases">
        <authorList>
            <consortium name="Genoscope"/>
            <consortium name="Whitehead Institute Centre for Genome Research"/>
        </authorList>
    </citation>
    <scope>NUCLEOTIDE SEQUENCE</scope>
</reference>
<dbReference type="Gene3D" id="1.10.10.750">
    <property type="entry name" value="Ypt/Rab-GAP domain of gyp1p, domain 1"/>
    <property type="match status" value="1"/>
</dbReference>
<dbReference type="KEGG" id="tng:GSTEN00034586G001"/>
<feature type="domain" description="Rab-GAP TBC" evidence="3">
    <location>
        <begin position="588"/>
        <end position="820"/>
    </location>
</feature>
<proteinExistence type="predicted"/>
<feature type="compositionally biased region" description="Basic and acidic residues" evidence="2">
    <location>
        <begin position="241"/>
        <end position="258"/>
    </location>
</feature>
<dbReference type="FunFam" id="1.10.472.80:FF:000006">
    <property type="entry name" value="TBC1 domain family member 14"/>
    <property type="match status" value="1"/>
</dbReference>
<dbReference type="Pfam" id="PF00566">
    <property type="entry name" value="RabGAP-TBC"/>
    <property type="match status" value="1"/>
</dbReference>
<reference evidence="4" key="1">
    <citation type="journal article" date="2004" name="Nature">
        <title>Genome duplication in the teleost fish Tetraodon nigroviridis reveals the early vertebrate proto-karyotype.</title>
        <authorList>
            <person name="Jaillon O."/>
            <person name="Aury J.-M."/>
            <person name="Brunet F."/>
            <person name="Petit J.-L."/>
            <person name="Stange-Thomann N."/>
            <person name="Mauceli E."/>
            <person name="Bouneau L."/>
            <person name="Fischer C."/>
            <person name="Ozouf-Costaz C."/>
            <person name="Bernot A."/>
            <person name="Nicaud S."/>
            <person name="Jaffe D."/>
            <person name="Fisher S."/>
            <person name="Lutfalla G."/>
            <person name="Dossat C."/>
            <person name="Segurens B."/>
            <person name="Dasilva C."/>
            <person name="Salanoubat M."/>
            <person name="Levy M."/>
            <person name="Boudet N."/>
            <person name="Castellano S."/>
            <person name="Anthouard V."/>
            <person name="Jubin C."/>
            <person name="Castelli V."/>
            <person name="Katinka M."/>
            <person name="Vacherie B."/>
            <person name="Biemont C."/>
            <person name="Skalli Z."/>
            <person name="Cattolico L."/>
            <person name="Poulain J."/>
            <person name="De Berardinis V."/>
            <person name="Cruaud C."/>
            <person name="Duprat S."/>
            <person name="Brottier P."/>
            <person name="Coutanceau J.-P."/>
            <person name="Gouzy J."/>
            <person name="Parra G."/>
            <person name="Lardier G."/>
            <person name="Chapple C."/>
            <person name="McKernan K.J."/>
            <person name="McEwan P."/>
            <person name="Bosak S."/>
            <person name="Kellis M."/>
            <person name="Volff J.-N."/>
            <person name="Guigo R."/>
            <person name="Zody M.C."/>
            <person name="Mesirov J."/>
            <person name="Lindblad-Toh K."/>
            <person name="Birren B."/>
            <person name="Nusbaum C."/>
            <person name="Kahn D."/>
            <person name="Robinson-Rechavi M."/>
            <person name="Laudet V."/>
            <person name="Schachter V."/>
            <person name="Quetier F."/>
            <person name="Saurin W."/>
            <person name="Scarpelli C."/>
            <person name="Wincker P."/>
            <person name="Lander E.S."/>
            <person name="Weissenbach J."/>
            <person name="Roest Crollius H."/>
        </authorList>
    </citation>
    <scope>NUCLEOTIDE SEQUENCE [LARGE SCALE GENOMIC DNA]</scope>
</reference>
<dbReference type="PANTHER" id="PTHR47219">
    <property type="entry name" value="RAB GTPASE-ACTIVATING PROTEIN 1-LIKE"/>
    <property type="match status" value="1"/>
</dbReference>
<dbReference type="InterPro" id="IPR000195">
    <property type="entry name" value="Rab-GAP-TBC_dom"/>
</dbReference>
<dbReference type="FunFam" id="1.10.8.270:FF:000008">
    <property type="entry name" value="Putative TBC1 domain family member 14"/>
    <property type="match status" value="1"/>
</dbReference>
<accession>Q4RGZ6</accession>
<dbReference type="PROSITE" id="PS50086">
    <property type="entry name" value="TBC_RABGAP"/>
    <property type="match status" value="1"/>
</dbReference>
<keyword evidence="1" id="KW-0175">Coiled coil</keyword>
<dbReference type="GO" id="GO:0016192">
    <property type="term" value="P:vesicle-mediated transport"/>
    <property type="evidence" value="ECO:0007669"/>
    <property type="project" value="UniProtKB-ARBA"/>
</dbReference>
<feature type="compositionally biased region" description="Low complexity" evidence="2">
    <location>
        <begin position="282"/>
        <end position="292"/>
    </location>
</feature>
<dbReference type="OrthoDB" id="294251at2759"/>
<dbReference type="GO" id="GO:0031267">
    <property type="term" value="F:small GTPase binding"/>
    <property type="evidence" value="ECO:0007669"/>
    <property type="project" value="TreeGrafter"/>
</dbReference>
<feature type="coiled-coil region" evidence="1">
    <location>
        <begin position="503"/>
        <end position="530"/>
    </location>
</feature>
<protein>
    <submittedName>
        <fullName evidence="4">Chromosome undetermined SCAF15081, whole genome shotgun sequence</fullName>
    </submittedName>
</protein>
<dbReference type="EMBL" id="CAAE01015081">
    <property type="protein sequence ID" value="CAG12336.1"/>
    <property type="molecule type" value="Genomic_DNA"/>
</dbReference>
<evidence type="ECO:0000313" key="4">
    <source>
        <dbReference type="EMBL" id="CAG12336.1"/>
    </source>
</evidence>
<evidence type="ECO:0000259" key="3">
    <source>
        <dbReference type="PROSITE" id="PS50086"/>
    </source>
</evidence>
<dbReference type="Gene3D" id="1.10.8.270">
    <property type="entry name" value="putative rabgap domain of human tbc1 domain family member 14 like domains"/>
    <property type="match status" value="1"/>
</dbReference>
<feature type="region of interest" description="Disordered" evidence="2">
    <location>
        <begin position="146"/>
        <end position="190"/>
    </location>
</feature>
<organism evidence="4">
    <name type="scientific">Tetraodon nigroviridis</name>
    <name type="common">Spotted green pufferfish</name>
    <name type="synonym">Chelonodon nigroviridis</name>
    <dbReference type="NCBI Taxonomy" id="99883"/>
    <lineage>
        <taxon>Eukaryota</taxon>
        <taxon>Metazoa</taxon>
        <taxon>Chordata</taxon>
        <taxon>Craniata</taxon>
        <taxon>Vertebrata</taxon>
        <taxon>Euteleostomi</taxon>
        <taxon>Actinopterygii</taxon>
        <taxon>Neopterygii</taxon>
        <taxon>Teleostei</taxon>
        <taxon>Neoteleostei</taxon>
        <taxon>Acanthomorphata</taxon>
        <taxon>Eupercaria</taxon>
        <taxon>Tetraodontiformes</taxon>
        <taxon>Tetradontoidea</taxon>
        <taxon>Tetraodontidae</taxon>
        <taxon>Tetraodon</taxon>
    </lineage>
</organism>
<feature type="non-terminal residue" evidence="4">
    <location>
        <position position="883"/>
    </location>
</feature>
<dbReference type="SMART" id="SM00164">
    <property type="entry name" value="TBC"/>
    <property type="match status" value="1"/>
</dbReference>
<gene>
    <name evidence="4" type="ORF">GSTENG00034586001</name>
</gene>
<feature type="region of interest" description="Disordered" evidence="2">
    <location>
        <begin position="239"/>
        <end position="327"/>
    </location>
</feature>
<dbReference type="SUPFAM" id="SSF47923">
    <property type="entry name" value="Ypt/Rab-GAP domain of gyp1p"/>
    <property type="match status" value="2"/>
</dbReference>
<dbReference type="PANTHER" id="PTHR47219:SF15">
    <property type="entry name" value="TBC1 DOMAIN FAMILY MEMBER 12 ISOFORM X1"/>
    <property type="match status" value="1"/>
</dbReference>
<dbReference type="GO" id="GO:0005096">
    <property type="term" value="F:GTPase activator activity"/>
    <property type="evidence" value="ECO:0007669"/>
    <property type="project" value="TreeGrafter"/>
</dbReference>